<dbReference type="PANTHER" id="PTHR12521">
    <property type="entry name" value="PROTEIN C6ORF130"/>
    <property type="match status" value="1"/>
</dbReference>
<sequence>MKSWASVVSGKESTVSSQLETYPPLVDEPNTPTTSEQNRQRPSRKRSSQNYPKISSQAKKQSLPKSKPSAASTAHDNIFVEKLENEKRKYMQKFKQEKDQLCFQVVNGDLFTVDPDVSLAHCVSEDFKMGKGIAKEFKKRFGSVDQLIGQRVKTGGCAFIKLDSRYIFYLVTKKLFYFKPSYSSVEKSLKELSNLCLRLNVTKLAMPMIGSGLDQLEWDIVSRIIDNVFYKSEISISIYKYDFKNELNKNQE</sequence>
<reference evidence="3 4" key="1">
    <citation type="journal article" date="2018" name="Sci. Rep.">
        <title>Genomic signatures of local adaptation to the degree of environmental predictability in rotifers.</title>
        <authorList>
            <person name="Franch-Gras L."/>
            <person name="Hahn C."/>
            <person name="Garcia-Roger E.M."/>
            <person name="Carmona M.J."/>
            <person name="Serra M."/>
            <person name="Gomez A."/>
        </authorList>
    </citation>
    <scope>NUCLEOTIDE SEQUENCE [LARGE SCALE GENOMIC DNA]</scope>
    <source>
        <strain evidence="3">HYR1</strain>
    </source>
</reference>
<dbReference type="SUPFAM" id="SSF52949">
    <property type="entry name" value="Macro domain-like"/>
    <property type="match status" value="1"/>
</dbReference>
<feature type="domain" description="Macro" evidence="2">
    <location>
        <begin position="90"/>
        <end position="247"/>
    </location>
</feature>
<dbReference type="Gene3D" id="3.40.220.10">
    <property type="entry name" value="Leucine Aminopeptidase, subunit E, domain 1"/>
    <property type="match status" value="1"/>
</dbReference>
<dbReference type="InterPro" id="IPR043472">
    <property type="entry name" value="Macro_dom-like"/>
</dbReference>
<accession>A0A3M7QMJ5</accession>
<keyword evidence="4" id="KW-1185">Reference proteome</keyword>
<comment type="caution">
    <text evidence="3">The sequence shown here is derived from an EMBL/GenBank/DDBJ whole genome shotgun (WGS) entry which is preliminary data.</text>
</comment>
<dbReference type="InterPro" id="IPR002589">
    <property type="entry name" value="Macro_dom"/>
</dbReference>
<feature type="compositionally biased region" description="Polar residues" evidence="1">
    <location>
        <begin position="48"/>
        <end position="74"/>
    </location>
</feature>
<dbReference type="EMBL" id="REGN01005671">
    <property type="protein sequence ID" value="RNA12503.1"/>
    <property type="molecule type" value="Genomic_DNA"/>
</dbReference>
<dbReference type="PANTHER" id="PTHR12521:SF0">
    <property type="entry name" value="ADP-RIBOSE GLYCOHYDROLASE OARD1"/>
    <property type="match status" value="1"/>
</dbReference>
<dbReference type="SMART" id="SM00506">
    <property type="entry name" value="A1pp"/>
    <property type="match status" value="1"/>
</dbReference>
<dbReference type="AlphaFoldDB" id="A0A3M7QMJ5"/>
<dbReference type="PROSITE" id="PS51154">
    <property type="entry name" value="MACRO"/>
    <property type="match status" value="1"/>
</dbReference>
<evidence type="ECO:0000313" key="4">
    <source>
        <dbReference type="Proteomes" id="UP000276133"/>
    </source>
</evidence>
<dbReference type="GO" id="GO:0140291">
    <property type="term" value="P:peptidyl-glutamate ADP-deribosylation"/>
    <property type="evidence" value="ECO:0007669"/>
    <property type="project" value="TreeGrafter"/>
</dbReference>
<dbReference type="CDD" id="cd02901">
    <property type="entry name" value="Macro_Poa1p-like"/>
    <property type="match status" value="1"/>
</dbReference>
<dbReference type="Proteomes" id="UP000276133">
    <property type="component" value="Unassembled WGS sequence"/>
</dbReference>
<feature type="region of interest" description="Disordered" evidence="1">
    <location>
        <begin position="1"/>
        <end position="74"/>
    </location>
</feature>
<dbReference type="OrthoDB" id="2155246at2759"/>
<evidence type="ECO:0000259" key="2">
    <source>
        <dbReference type="PROSITE" id="PS51154"/>
    </source>
</evidence>
<protein>
    <submittedName>
        <fullName evidence="3">O-acetyl-ADP-ribose deacetylase 1</fullName>
    </submittedName>
</protein>
<proteinExistence type="predicted"/>
<name>A0A3M7QMJ5_BRAPC</name>
<organism evidence="3 4">
    <name type="scientific">Brachionus plicatilis</name>
    <name type="common">Marine rotifer</name>
    <name type="synonym">Brachionus muelleri</name>
    <dbReference type="NCBI Taxonomy" id="10195"/>
    <lineage>
        <taxon>Eukaryota</taxon>
        <taxon>Metazoa</taxon>
        <taxon>Spiralia</taxon>
        <taxon>Gnathifera</taxon>
        <taxon>Rotifera</taxon>
        <taxon>Eurotatoria</taxon>
        <taxon>Monogononta</taxon>
        <taxon>Pseudotrocha</taxon>
        <taxon>Ploima</taxon>
        <taxon>Brachionidae</taxon>
        <taxon>Brachionus</taxon>
    </lineage>
</organism>
<evidence type="ECO:0000256" key="1">
    <source>
        <dbReference type="SAM" id="MobiDB-lite"/>
    </source>
</evidence>
<evidence type="ECO:0000313" key="3">
    <source>
        <dbReference type="EMBL" id="RNA12503.1"/>
    </source>
</evidence>
<gene>
    <name evidence="3" type="ORF">BpHYR1_046102</name>
</gene>
<dbReference type="Pfam" id="PF01661">
    <property type="entry name" value="Macro"/>
    <property type="match status" value="1"/>
</dbReference>
<dbReference type="InterPro" id="IPR050892">
    <property type="entry name" value="ADP-ribose_metab_enzymes"/>
</dbReference>
<feature type="compositionally biased region" description="Polar residues" evidence="1">
    <location>
        <begin position="11"/>
        <end position="20"/>
    </location>
</feature>